<accession>A0A074IWL1</accession>
<keyword evidence="1" id="KW-0812">Transmembrane</keyword>
<gene>
    <name evidence="2" type="ORF">DL07_08455</name>
    <name evidence="3" type="ORF">PNU26_02585</name>
</gene>
<dbReference type="EMBL" id="JAQMJT010000002">
    <property type="protein sequence ID" value="MDB8613291.1"/>
    <property type="molecule type" value="Genomic_DNA"/>
</dbReference>
<feature type="transmembrane region" description="Helical" evidence="1">
    <location>
        <begin position="81"/>
        <end position="104"/>
    </location>
</feature>
<feature type="transmembrane region" description="Helical" evidence="1">
    <location>
        <begin position="6"/>
        <end position="22"/>
    </location>
</feature>
<protein>
    <submittedName>
        <fullName evidence="2">Membrane protein</fullName>
    </submittedName>
</protein>
<sequence length="429" mass="49139">MITNIINPLLQAVSFISIWYLYQTMSKVKPLRGHILLLFLSYVAAASYFNLVKIVIDPLFFLVADLALVKERSFYHRLLYAFYPTILFDMATRLLSLVILPHVFHIKGDVTLNTNLHILTYILAPLIIYLTLKIFAVDLNQMSSLDEAWARRNWLRSTAFLAIYYVFFTVIHGLNSILPTANDPKNLFEMVFKVSSNSSVILVLYIALLLWDFYNWNQAIHQQSIDRLNKERHKLLGTMTNYSKSFIQIITQKQKSFDLFKKNLKDVSLALEDGDTAKATSLLEIYKTDNASIGNPETQENLDKLSNPILASFLSNRILEMRAAHVDISINISPQFGEVPLSDLDLYQLLQASDRAIFKLLRPDIKVNSSYLQLDHSQLLVVELPVLTDKVSKDQDLNELVKSLPNVDYRIGLHAGYLTQIIEVFEPGY</sequence>
<dbReference type="AlphaFoldDB" id="A0A074IWL1"/>
<dbReference type="RefSeq" id="WP_002884888.1">
    <property type="nucleotide sequence ID" value="NZ_CP015282.1"/>
</dbReference>
<dbReference type="Proteomes" id="UP001210204">
    <property type="component" value="Unassembled WGS sequence"/>
</dbReference>
<proteinExistence type="predicted"/>
<evidence type="ECO:0000313" key="3">
    <source>
        <dbReference type="EMBL" id="MDB8613291.1"/>
    </source>
</evidence>
<keyword evidence="1" id="KW-1133">Transmembrane helix</keyword>
<feature type="transmembrane region" description="Helical" evidence="1">
    <location>
        <begin position="34"/>
        <end position="61"/>
    </location>
</feature>
<feature type="transmembrane region" description="Helical" evidence="1">
    <location>
        <begin position="157"/>
        <end position="178"/>
    </location>
</feature>
<organism evidence="2 4">
    <name type="scientific">Streptococcus salivarius</name>
    <dbReference type="NCBI Taxonomy" id="1304"/>
    <lineage>
        <taxon>Bacteria</taxon>
        <taxon>Bacillati</taxon>
        <taxon>Bacillota</taxon>
        <taxon>Bacilli</taxon>
        <taxon>Lactobacillales</taxon>
        <taxon>Streptococcaceae</taxon>
        <taxon>Streptococcus</taxon>
    </lineage>
</organism>
<name>A0A074IWL1_STRSL</name>
<dbReference type="EMBL" id="JJMT01000004">
    <property type="protein sequence ID" value="KEO46739.1"/>
    <property type="molecule type" value="Genomic_DNA"/>
</dbReference>
<reference evidence="3" key="2">
    <citation type="submission" date="2023-01" db="EMBL/GenBank/DDBJ databases">
        <title>Human gut microbiome strain richness.</title>
        <authorList>
            <person name="Chen-Liaw A."/>
        </authorList>
    </citation>
    <scope>NUCLEOTIDE SEQUENCE</scope>
    <source>
        <strain evidence="3">1001095st1_G4_1001095IJ_161003</strain>
    </source>
</reference>
<feature type="transmembrane region" description="Helical" evidence="1">
    <location>
        <begin position="116"/>
        <end position="137"/>
    </location>
</feature>
<evidence type="ECO:0000313" key="2">
    <source>
        <dbReference type="EMBL" id="KEO46739.1"/>
    </source>
</evidence>
<reference evidence="2 4" key="1">
    <citation type="submission" date="2014-04" db="EMBL/GenBank/DDBJ databases">
        <title>Variable characteristics of bacteriocin-producing Streptococcus salivarius strains isolated from Malaysian subjects.</title>
        <authorList>
            <person name="Philip K."/>
            <person name="Barbour A."/>
        </authorList>
    </citation>
    <scope>NUCLEOTIDE SEQUENCE [LARGE SCALE GENOMIC DNA]</scope>
    <source>
        <strain evidence="2 4">NU10</strain>
    </source>
</reference>
<comment type="caution">
    <text evidence="2">The sequence shown here is derived from an EMBL/GenBank/DDBJ whole genome shotgun (WGS) entry which is preliminary data.</text>
</comment>
<evidence type="ECO:0000313" key="4">
    <source>
        <dbReference type="Proteomes" id="UP000027855"/>
    </source>
</evidence>
<feature type="transmembrane region" description="Helical" evidence="1">
    <location>
        <begin position="190"/>
        <end position="214"/>
    </location>
</feature>
<keyword evidence="1" id="KW-0472">Membrane</keyword>
<dbReference type="Proteomes" id="UP000027855">
    <property type="component" value="Unassembled WGS sequence"/>
</dbReference>
<evidence type="ECO:0000256" key="1">
    <source>
        <dbReference type="SAM" id="Phobius"/>
    </source>
</evidence>